<evidence type="ECO:0000313" key="1">
    <source>
        <dbReference type="EMBL" id="MBX27127.1"/>
    </source>
</evidence>
<organism evidence="1">
    <name type="scientific">Rhizophora mucronata</name>
    <name type="common">Asiatic mangrove</name>
    <dbReference type="NCBI Taxonomy" id="61149"/>
    <lineage>
        <taxon>Eukaryota</taxon>
        <taxon>Viridiplantae</taxon>
        <taxon>Streptophyta</taxon>
        <taxon>Embryophyta</taxon>
        <taxon>Tracheophyta</taxon>
        <taxon>Spermatophyta</taxon>
        <taxon>Magnoliopsida</taxon>
        <taxon>eudicotyledons</taxon>
        <taxon>Gunneridae</taxon>
        <taxon>Pentapetalae</taxon>
        <taxon>rosids</taxon>
        <taxon>fabids</taxon>
        <taxon>Malpighiales</taxon>
        <taxon>Rhizophoraceae</taxon>
        <taxon>Rhizophora</taxon>
    </lineage>
</organism>
<reference evidence="1" key="1">
    <citation type="submission" date="2018-02" db="EMBL/GenBank/DDBJ databases">
        <title>Rhizophora mucronata_Transcriptome.</title>
        <authorList>
            <person name="Meera S.P."/>
            <person name="Sreeshan A."/>
            <person name="Augustine A."/>
        </authorList>
    </citation>
    <scope>NUCLEOTIDE SEQUENCE</scope>
    <source>
        <tissue evidence="1">Leaf</tissue>
    </source>
</reference>
<protein>
    <submittedName>
        <fullName evidence="1">Uncharacterized protein MANES_08G174400</fullName>
    </submittedName>
</protein>
<name>A0A2P2MA81_RHIMU</name>
<sequence>MKVVDTCMLYIYHSILCADEDRVCSSSFVFKNQC</sequence>
<dbReference type="EMBL" id="GGEC01046643">
    <property type="protein sequence ID" value="MBX27127.1"/>
    <property type="molecule type" value="Transcribed_RNA"/>
</dbReference>
<accession>A0A2P2MA81</accession>
<dbReference type="AlphaFoldDB" id="A0A2P2MA81"/>
<proteinExistence type="predicted"/>